<reference evidence="2 3" key="1">
    <citation type="submission" date="2019-07" db="EMBL/GenBank/DDBJ databases">
        <title>Whole genome shotgun sequence of Empedobacter brevis NBRC 14943.</title>
        <authorList>
            <person name="Hosoyama A."/>
            <person name="Uohara A."/>
            <person name="Ohji S."/>
            <person name="Ichikawa N."/>
        </authorList>
    </citation>
    <scope>NUCLEOTIDE SEQUENCE [LARGE SCALE GENOMIC DNA]</scope>
    <source>
        <strain evidence="2 3">NBRC 14943</strain>
    </source>
</reference>
<feature type="region of interest" description="Disordered" evidence="1">
    <location>
        <begin position="197"/>
        <end position="221"/>
    </location>
</feature>
<evidence type="ECO:0000256" key="1">
    <source>
        <dbReference type="SAM" id="MobiDB-lite"/>
    </source>
</evidence>
<protein>
    <submittedName>
        <fullName evidence="2">Uncharacterized protein</fullName>
    </submittedName>
</protein>
<comment type="caution">
    <text evidence="2">The sequence shown here is derived from an EMBL/GenBank/DDBJ whole genome shotgun (WGS) entry which is preliminary data.</text>
</comment>
<accession>A0A511NLU1</accession>
<sequence>MLATPPDDYIFNEKGNFVRIDRNNQPDKLVIENSKTRKVEGKYNFNDPVNDPKAIEEGIITEVLFITKEDIELEMEYGLMGSEKENSLTFIERESIPRGEESNLSGESNGQLDFKNGGMNISPVGLHLVNGIAYNDYDYGNFLWGQAGKRLGFSHPTLSAGGHLNNAINGKKDNPGLTNGIYDSPEDQRAIRNGYFYPNQPPKSMNSAKKPVFDPTKWIKN</sequence>
<proteinExistence type="predicted"/>
<dbReference type="RefSeq" id="WP_019977073.1">
    <property type="nucleotide sequence ID" value="NZ_BJXC01000058.1"/>
</dbReference>
<dbReference type="EMBL" id="BJXC01000058">
    <property type="protein sequence ID" value="GEM53760.1"/>
    <property type="molecule type" value="Genomic_DNA"/>
</dbReference>
<gene>
    <name evidence="2" type="ORF">EB1_35500</name>
</gene>
<organism evidence="2 3">
    <name type="scientific">Empedobacter brevis NBRC 14943 = ATCC 43319</name>
    <dbReference type="NCBI Taxonomy" id="1218108"/>
    <lineage>
        <taxon>Bacteria</taxon>
        <taxon>Pseudomonadati</taxon>
        <taxon>Bacteroidota</taxon>
        <taxon>Flavobacteriia</taxon>
        <taxon>Flavobacteriales</taxon>
        <taxon>Weeksellaceae</taxon>
        <taxon>Empedobacter</taxon>
    </lineage>
</organism>
<dbReference type="AlphaFoldDB" id="A0A511NLU1"/>
<name>A0A511NLU1_9FLAO</name>
<evidence type="ECO:0000313" key="3">
    <source>
        <dbReference type="Proteomes" id="UP000321245"/>
    </source>
</evidence>
<dbReference type="Proteomes" id="UP000321245">
    <property type="component" value="Unassembled WGS sequence"/>
</dbReference>
<dbReference type="GeneID" id="84651882"/>
<evidence type="ECO:0000313" key="2">
    <source>
        <dbReference type="EMBL" id="GEM53760.1"/>
    </source>
</evidence>
<keyword evidence="3" id="KW-1185">Reference proteome</keyword>